<feature type="domain" description="DUF1206" evidence="2">
    <location>
        <begin position="100"/>
        <end position="168"/>
    </location>
</feature>
<gene>
    <name evidence="3" type="ORF">NP064_01320</name>
</gene>
<reference evidence="3 4" key="1">
    <citation type="submission" date="2022-07" db="EMBL/GenBank/DDBJ databases">
        <title>Novel species in genus cellulomonas.</title>
        <authorList>
            <person name="Ye L."/>
        </authorList>
    </citation>
    <scope>NUCLEOTIDE SEQUENCE [LARGE SCALE GENOMIC DNA]</scope>
    <source>
        <strain evidence="4">zg-Y338</strain>
    </source>
</reference>
<feature type="transmembrane region" description="Helical" evidence="1">
    <location>
        <begin position="106"/>
        <end position="125"/>
    </location>
</feature>
<dbReference type="InterPro" id="IPR009597">
    <property type="entry name" value="DUF1206"/>
</dbReference>
<feature type="transmembrane region" description="Helical" evidence="1">
    <location>
        <begin position="194"/>
        <end position="215"/>
    </location>
</feature>
<keyword evidence="1" id="KW-0472">Membrane</keyword>
<name>A0ABY5L2B0_9CELL</name>
<keyword evidence="1" id="KW-1133">Transmembrane helix</keyword>
<evidence type="ECO:0000256" key="1">
    <source>
        <dbReference type="SAM" id="Phobius"/>
    </source>
</evidence>
<keyword evidence="1" id="KW-0812">Transmembrane</keyword>
<feature type="domain" description="DUF1206" evidence="2">
    <location>
        <begin position="192"/>
        <end position="260"/>
    </location>
</feature>
<evidence type="ECO:0000259" key="2">
    <source>
        <dbReference type="Pfam" id="PF06724"/>
    </source>
</evidence>
<evidence type="ECO:0000313" key="4">
    <source>
        <dbReference type="Proteomes" id="UP001316189"/>
    </source>
</evidence>
<proteinExistence type="predicted"/>
<dbReference type="Proteomes" id="UP001316189">
    <property type="component" value="Chromosome"/>
</dbReference>
<feature type="domain" description="DUF1206" evidence="2">
    <location>
        <begin position="24"/>
        <end position="90"/>
    </location>
</feature>
<dbReference type="Pfam" id="PF06724">
    <property type="entry name" value="DUF1206"/>
    <property type="match status" value="3"/>
</dbReference>
<sequence>MSTTTSTARSAARQRPWELAARGGYAVSGVLHVLIGVLAVQVALGGGGESADQSGALAQIAGTPFGGAMLWVGAVALLALAAWQAAEAIRGQGEKSDRAKAAAKAVVYLALAVSAAGFATGSGSSSEGQTQDATAGLMEAPGGRALVVVVGLGVIAVAVYHVIKGIKRKFLHDLRGVPRGQAGNAVTKAGTAGYVAKGVALALIGFAFVMAGITSDPAQAQGLDGALHELRDQPAGVAALIAVGLGLACYGAYSFVRSRYARM</sequence>
<organism evidence="3 4">
    <name type="scientific">Cellulomonas chengniuliangii</name>
    <dbReference type="NCBI Taxonomy" id="2968084"/>
    <lineage>
        <taxon>Bacteria</taxon>
        <taxon>Bacillati</taxon>
        <taxon>Actinomycetota</taxon>
        <taxon>Actinomycetes</taxon>
        <taxon>Micrococcales</taxon>
        <taxon>Cellulomonadaceae</taxon>
        <taxon>Cellulomonas</taxon>
    </lineage>
</organism>
<feature type="transmembrane region" description="Helical" evidence="1">
    <location>
        <begin position="145"/>
        <end position="163"/>
    </location>
</feature>
<accession>A0ABY5L2B0</accession>
<feature type="transmembrane region" description="Helical" evidence="1">
    <location>
        <begin position="23"/>
        <end position="44"/>
    </location>
</feature>
<dbReference type="EMBL" id="CP101988">
    <property type="protein sequence ID" value="UUI75595.1"/>
    <property type="molecule type" value="Genomic_DNA"/>
</dbReference>
<dbReference type="RefSeq" id="WP_227568313.1">
    <property type="nucleotide sequence ID" value="NZ_CP101988.1"/>
</dbReference>
<feature type="transmembrane region" description="Helical" evidence="1">
    <location>
        <begin position="235"/>
        <end position="256"/>
    </location>
</feature>
<keyword evidence="4" id="KW-1185">Reference proteome</keyword>
<evidence type="ECO:0000313" key="3">
    <source>
        <dbReference type="EMBL" id="UUI75595.1"/>
    </source>
</evidence>
<feature type="transmembrane region" description="Helical" evidence="1">
    <location>
        <begin position="64"/>
        <end position="85"/>
    </location>
</feature>
<protein>
    <submittedName>
        <fullName evidence="3">DUF1206 domain-containing protein</fullName>
    </submittedName>
</protein>